<proteinExistence type="predicted"/>
<reference evidence="1 2" key="1">
    <citation type="submission" date="2021-07" db="EMBL/GenBank/DDBJ databases">
        <title>Sphingomonas sp.</title>
        <authorList>
            <person name="Feng G."/>
            <person name="Li J."/>
            <person name="Pan M."/>
        </authorList>
    </citation>
    <scope>NUCLEOTIDE SEQUENCE [LARGE SCALE GENOMIC DNA]</scope>
    <source>
        <strain evidence="1 2">RRHST34</strain>
    </source>
</reference>
<accession>A0ABS7BRY1</accession>
<protein>
    <submittedName>
        <fullName evidence="1">Uncharacterized protein</fullName>
    </submittedName>
</protein>
<evidence type="ECO:0000313" key="1">
    <source>
        <dbReference type="EMBL" id="MBW6532331.1"/>
    </source>
</evidence>
<comment type="caution">
    <text evidence="1">The sequence shown here is derived from an EMBL/GenBank/DDBJ whole genome shotgun (WGS) entry which is preliminary data.</text>
</comment>
<name>A0ABS7BRY1_9SPHN</name>
<dbReference type="EMBL" id="JAHXZN010000007">
    <property type="protein sequence ID" value="MBW6532331.1"/>
    <property type="molecule type" value="Genomic_DNA"/>
</dbReference>
<sequence>MEPSIVNSTSLTIAIQRELAVIASLLKAGADRYDERIVKGRARVTELALARMKAVP</sequence>
<gene>
    <name evidence="1" type="ORF">KZ820_16435</name>
</gene>
<organism evidence="1 2">
    <name type="scientific">Sphingomonas citri</name>
    <dbReference type="NCBI Taxonomy" id="2862499"/>
    <lineage>
        <taxon>Bacteria</taxon>
        <taxon>Pseudomonadati</taxon>
        <taxon>Pseudomonadota</taxon>
        <taxon>Alphaproteobacteria</taxon>
        <taxon>Sphingomonadales</taxon>
        <taxon>Sphingomonadaceae</taxon>
        <taxon>Sphingomonas</taxon>
    </lineage>
</organism>
<evidence type="ECO:0000313" key="2">
    <source>
        <dbReference type="Proteomes" id="UP000759103"/>
    </source>
</evidence>
<keyword evidence="2" id="KW-1185">Reference proteome</keyword>
<dbReference type="Proteomes" id="UP000759103">
    <property type="component" value="Unassembled WGS sequence"/>
</dbReference>